<dbReference type="Proteomes" id="UP000287651">
    <property type="component" value="Unassembled WGS sequence"/>
</dbReference>
<protein>
    <submittedName>
        <fullName evidence="2">Uncharacterized protein</fullName>
    </submittedName>
</protein>
<dbReference type="AlphaFoldDB" id="A0A426ZF88"/>
<accession>A0A426ZF88</accession>
<name>A0A426ZF88_ENSVE</name>
<evidence type="ECO:0000313" key="2">
    <source>
        <dbReference type="EMBL" id="RRT62640.1"/>
    </source>
</evidence>
<sequence>MGKVRVWKVEIGSVPHRLSRISSQRSVNPCQSIHESRLELPGKLDSGRHKQLPLRTRSSRCSCFQKSSLSTKADHKKNSQAGAGSVQARKKDKSKEKKLFQDRSEAVLLKKSVYYWCRIRESGEQFEFQESRS</sequence>
<evidence type="ECO:0000256" key="1">
    <source>
        <dbReference type="SAM" id="MobiDB-lite"/>
    </source>
</evidence>
<organism evidence="2 3">
    <name type="scientific">Ensete ventricosum</name>
    <name type="common">Abyssinian banana</name>
    <name type="synonym">Musa ensete</name>
    <dbReference type="NCBI Taxonomy" id="4639"/>
    <lineage>
        <taxon>Eukaryota</taxon>
        <taxon>Viridiplantae</taxon>
        <taxon>Streptophyta</taxon>
        <taxon>Embryophyta</taxon>
        <taxon>Tracheophyta</taxon>
        <taxon>Spermatophyta</taxon>
        <taxon>Magnoliopsida</taxon>
        <taxon>Liliopsida</taxon>
        <taxon>Zingiberales</taxon>
        <taxon>Musaceae</taxon>
        <taxon>Ensete</taxon>
    </lineage>
</organism>
<dbReference type="EMBL" id="AMZH03006911">
    <property type="protein sequence ID" value="RRT62640.1"/>
    <property type="molecule type" value="Genomic_DNA"/>
</dbReference>
<feature type="region of interest" description="Disordered" evidence="1">
    <location>
        <begin position="68"/>
        <end position="99"/>
    </location>
</feature>
<evidence type="ECO:0000313" key="3">
    <source>
        <dbReference type="Proteomes" id="UP000287651"/>
    </source>
</evidence>
<proteinExistence type="predicted"/>
<gene>
    <name evidence="2" type="ORF">B296_00001085</name>
</gene>
<reference evidence="2 3" key="1">
    <citation type="journal article" date="2014" name="Agronomy (Basel)">
        <title>A Draft Genome Sequence for Ensete ventricosum, the Drought-Tolerant Tree Against Hunger.</title>
        <authorList>
            <person name="Harrison J."/>
            <person name="Moore K.A."/>
            <person name="Paszkiewicz K."/>
            <person name="Jones T."/>
            <person name="Grant M."/>
            <person name="Ambacheew D."/>
            <person name="Muzemil S."/>
            <person name="Studholme D.J."/>
        </authorList>
    </citation>
    <scope>NUCLEOTIDE SEQUENCE [LARGE SCALE GENOMIC DNA]</scope>
</reference>
<comment type="caution">
    <text evidence="2">The sequence shown here is derived from an EMBL/GenBank/DDBJ whole genome shotgun (WGS) entry which is preliminary data.</text>
</comment>